<reference evidence="3 4" key="1">
    <citation type="submission" date="2021-07" db="EMBL/GenBank/DDBJ databases">
        <title>Sequencing Streptomyces halstedii LGO-A4 genome an citrus endophytic actinomycete.</title>
        <authorList>
            <person name="Samborskyy M."/>
            <person name="Scott N."/>
            <person name="Deglau R."/>
            <person name="Dickens S."/>
            <person name="Oliveira L.G."/>
        </authorList>
    </citation>
    <scope>NUCLEOTIDE SEQUENCE [LARGE SCALE GENOMIC DNA]</scope>
    <source>
        <strain evidence="3 4">LGO-A4</strain>
    </source>
</reference>
<evidence type="ECO:0000256" key="1">
    <source>
        <dbReference type="SAM" id="MobiDB-lite"/>
    </source>
</evidence>
<keyword evidence="2" id="KW-1133">Transmembrane helix</keyword>
<evidence type="ECO:0000313" key="3">
    <source>
        <dbReference type="EMBL" id="MBV7673023.1"/>
    </source>
</evidence>
<evidence type="ECO:0000256" key="2">
    <source>
        <dbReference type="SAM" id="Phobius"/>
    </source>
</evidence>
<gene>
    <name evidence="3" type="ORF">STHAL_26620</name>
</gene>
<accession>A0ABS6TXL6</accession>
<dbReference type="EMBL" id="JAHUVW010000001">
    <property type="protein sequence ID" value="MBV7673023.1"/>
    <property type="molecule type" value="Genomic_DNA"/>
</dbReference>
<name>A0ABS6TXL6_STRHA</name>
<feature type="transmembrane region" description="Helical" evidence="2">
    <location>
        <begin position="35"/>
        <end position="56"/>
    </location>
</feature>
<dbReference type="Proteomes" id="UP000735541">
    <property type="component" value="Unassembled WGS sequence"/>
</dbReference>
<comment type="caution">
    <text evidence="3">The sequence shown here is derived from an EMBL/GenBank/DDBJ whole genome shotgun (WGS) entry which is preliminary data.</text>
</comment>
<keyword evidence="2" id="KW-0472">Membrane</keyword>
<protein>
    <submittedName>
        <fullName evidence="3">Uncharacterized protein</fullName>
    </submittedName>
</protein>
<feature type="region of interest" description="Disordered" evidence="1">
    <location>
        <begin position="62"/>
        <end position="114"/>
    </location>
</feature>
<keyword evidence="2" id="KW-0812">Transmembrane</keyword>
<keyword evidence="4" id="KW-1185">Reference proteome</keyword>
<feature type="compositionally biased region" description="Pro residues" evidence="1">
    <location>
        <begin position="99"/>
        <end position="108"/>
    </location>
</feature>
<proteinExistence type="predicted"/>
<sequence length="114" mass="12780">MFRHRRVRVVTVLLSGWLVLTAVERWAEQAPWPDAVAAGLLWACVVAGVWWFAEWTQSPLHAARRRRTPTRQDDRTAGDDGTPGDGVRGRHAAVEPADPHPQPRPRNPSAPSHR</sequence>
<organism evidence="3 4">
    <name type="scientific">Streptomyces halstedii</name>
    <dbReference type="NCBI Taxonomy" id="1944"/>
    <lineage>
        <taxon>Bacteria</taxon>
        <taxon>Bacillati</taxon>
        <taxon>Actinomycetota</taxon>
        <taxon>Actinomycetes</taxon>
        <taxon>Kitasatosporales</taxon>
        <taxon>Streptomycetaceae</taxon>
        <taxon>Streptomyces</taxon>
    </lineage>
</organism>
<evidence type="ECO:0000313" key="4">
    <source>
        <dbReference type="Proteomes" id="UP000735541"/>
    </source>
</evidence>